<evidence type="ECO:0000259" key="5">
    <source>
        <dbReference type="Pfam" id="PF24827"/>
    </source>
</evidence>
<reference evidence="6 7" key="1">
    <citation type="submission" date="2019-08" db="EMBL/GenBank/DDBJ databases">
        <title>100 year-old enigma solved: identification of Planctomyces bekefii, the type genus and species of the phylum Planctomycetes.</title>
        <authorList>
            <person name="Svetlana D.N."/>
            <person name="Overmann J."/>
        </authorList>
    </citation>
    <scope>NUCLEOTIDE SEQUENCE [LARGE SCALE GENOMIC DNA]</scope>
    <source>
        <strain evidence="6">Phe10_nw2017</strain>
    </source>
</reference>
<dbReference type="PIRSF" id="PIRSF039012">
    <property type="entry name" value="ASP"/>
    <property type="match status" value="1"/>
</dbReference>
<dbReference type="InterPro" id="IPR053138">
    <property type="entry name" value="N-alpha-Ac-DABA_deacetylase"/>
</dbReference>
<dbReference type="InterPro" id="IPR055438">
    <property type="entry name" value="AstE_AspA_cat"/>
</dbReference>
<dbReference type="Pfam" id="PF24827">
    <property type="entry name" value="AstE_AspA_cat"/>
    <property type="match status" value="1"/>
</dbReference>
<dbReference type="GO" id="GO:0046872">
    <property type="term" value="F:metal ion binding"/>
    <property type="evidence" value="ECO:0007669"/>
    <property type="project" value="UniProtKB-KW"/>
</dbReference>
<comment type="caution">
    <text evidence="6">The sequence shown here is derived from an EMBL/GenBank/DDBJ whole genome shotgun (WGS) entry which is preliminary data.</text>
</comment>
<reference evidence="6 7" key="2">
    <citation type="submission" date="2019-08" db="EMBL/GenBank/DDBJ databases">
        <authorList>
            <person name="Henke P."/>
        </authorList>
    </citation>
    <scope>NUCLEOTIDE SEQUENCE [LARGE SCALE GENOMIC DNA]</scope>
    <source>
        <strain evidence="6">Phe10_nw2017</strain>
    </source>
</reference>
<name>A0A5C6M3N3_9PLAN</name>
<feature type="domain" description="Succinylglutamate desuccinylase/Aspartoacylase catalytic" evidence="5">
    <location>
        <begin position="80"/>
        <end position="266"/>
    </location>
</feature>
<gene>
    <name evidence="6" type="ORF">E3A20_16610</name>
</gene>
<dbReference type="SUPFAM" id="SSF53187">
    <property type="entry name" value="Zn-dependent exopeptidases"/>
    <property type="match status" value="1"/>
</dbReference>
<dbReference type="AlphaFoldDB" id="A0A5C6M3N3"/>
<dbReference type="GO" id="GO:0016788">
    <property type="term" value="F:hydrolase activity, acting on ester bonds"/>
    <property type="evidence" value="ECO:0007669"/>
    <property type="project" value="InterPro"/>
</dbReference>
<accession>A0A5C6M3N3</accession>
<comment type="cofactor">
    <cofactor evidence="1">
        <name>Zn(2+)</name>
        <dbReference type="ChEBI" id="CHEBI:29105"/>
    </cofactor>
</comment>
<dbReference type="PANTHER" id="PTHR37326">
    <property type="entry name" value="BLL3975 PROTEIN"/>
    <property type="match status" value="1"/>
</dbReference>
<evidence type="ECO:0000256" key="3">
    <source>
        <dbReference type="ARBA" id="ARBA00022801"/>
    </source>
</evidence>
<keyword evidence="7" id="KW-1185">Reference proteome</keyword>
<keyword evidence="3" id="KW-0378">Hydrolase</keyword>
<organism evidence="6 7">
    <name type="scientific">Planctomyces bekefii</name>
    <dbReference type="NCBI Taxonomy" id="1653850"/>
    <lineage>
        <taxon>Bacteria</taxon>
        <taxon>Pseudomonadati</taxon>
        <taxon>Planctomycetota</taxon>
        <taxon>Planctomycetia</taxon>
        <taxon>Planctomycetales</taxon>
        <taxon>Planctomycetaceae</taxon>
        <taxon>Planctomyces</taxon>
    </lineage>
</organism>
<evidence type="ECO:0000313" key="7">
    <source>
        <dbReference type="Proteomes" id="UP000321083"/>
    </source>
</evidence>
<dbReference type="Proteomes" id="UP000321083">
    <property type="component" value="Unassembled WGS sequence"/>
</dbReference>
<dbReference type="Gene3D" id="3.40.630.10">
    <property type="entry name" value="Zn peptidases"/>
    <property type="match status" value="1"/>
</dbReference>
<keyword evidence="2" id="KW-0479">Metal-binding</keyword>
<dbReference type="EMBL" id="SRHE01000347">
    <property type="protein sequence ID" value="TWW09208.1"/>
    <property type="molecule type" value="Genomic_DNA"/>
</dbReference>
<dbReference type="InterPro" id="IPR043795">
    <property type="entry name" value="N-alpha-Ac-DABA-like"/>
</dbReference>
<evidence type="ECO:0000313" key="6">
    <source>
        <dbReference type="EMBL" id="TWW09208.1"/>
    </source>
</evidence>
<evidence type="ECO:0000256" key="4">
    <source>
        <dbReference type="ARBA" id="ARBA00022833"/>
    </source>
</evidence>
<feature type="non-terminal residue" evidence="6">
    <location>
        <position position="1"/>
    </location>
</feature>
<dbReference type="PANTHER" id="PTHR37326:SF1">
    <property type="entry name" value="BLL3975 PROTEIN"/>
    <property type="match status" value="1"/>
</dbReference>
<evidence type="ECO:0000256" key="2">
    <source>
        <dbReference type="ARBA" id="ARBA00022723"/>
    </source>
</evidence>
<evidence type="ECO:0000256" key="1">
    <source>
        <dbReference type="ARBA" id="ARBA00001947"/>
    </source>
</evidence>
<keyword evidence="4" id="KW-0862">Zinc</keyword>
<proteinExistence type="predicted"/>
<dbReference type="GO" id="GO:0016811">
    <property type="term" value="F:hydrolase activity, acting on carbon-nitrogen (but not peptide) bonds, in linear amides"/>
    <property type="evidence" value="ECO:0007669"/>
    <property type="project" value="InterPro"/>
</dbReference>
<protein>
    <submittedName>
        <fullName evidence="6">N-alpha-acetyl diaminobutyric acid deacetylase DoeB</fullName>
    </submittedName>
</protein>
<sequence>AAETRVRIPPADMAFVDLSAGPAEEMSDMQRVIVRPERLDLDSPGRRDYWVALEHDSIWGDHLLPLTVFVGPETQDGQGLVSFGSNHGNEYEGPVALKHLVRDLRLQDVRGRIILIPVLNPAAFLAGTRESRLDDGVNLNRAFVDGAGRNPALAGITHRIADFVRTYIWPRVHIVLDLHSGGDVARFAICANYHPIDDPVLSAKIEETARWFGTPALMIYQNQTPGLLPSEAERLGKITVGTELGWGRAVNPEGVRYGRQGVLAALINNGLLHGSIEPIAHHRAGTQRKLEMVDRVCFIPAPFAGHYEPLVECGTAVRKGQTVGLLHDFDQFDLEPYPCVAALDGVVLAQAWAAPVPKGQHIVVVAKDVT</sequence>